<sequence>MLTADFLTNDPSEACKKINVYIILKLDKHVEMTPWRPKFIRFKFHMHLFIY</sequence>
<reference evidence="1 2" key="1">
    <citation type="journal article" date="2022" name="Plant J.">
        <title>Chromosome-level genome of Camellia lanceoleosa provides a valuable resource for understanding genome evolution and self-incompatibility.</title>
        <authorList>
            <person name="Gong W."/>
            <person name="Xiao S."/>
            <person name="Wang L."/>
            <person name="Liao Z."/>
            <person name="Chang Y."/>
            <person name="Mo W."/>
            <person name="Hu G."/>
            <person name="Li W."/>
            <person name="Zhao G."/>
            <person name="Zhu H."/>
            <person name="Hu X."/>
            <person name="Ji K."/>
            <person name="Xiang X."/>
            <person name="Song Q."/>
            <person name="Yuan D."/>
            <person name="Jin S."/>
            <person name="Zhang L."/>
        </authorList>
    </citation>
    <scope>NUCLEOTIDE SEQUENCE [LARGE SCALE GENOMIC DNA]</scope>
    <source>
        <strain evidence="1">SQ_2022a</strain>
    </source>
</reference>
<proteinExistence type="predicted"/>
<dbReference type="Proteomes" id="UP001060215">
    <property type="component" value="Chromosome 9"/>
</dbReference>
<comment type="caution">
    <text evidence="1">The sequence shown here is derived from an EMBL/GenBank/DDBJ whole genome shotgun (WGS) entry which is preliminary data.</text>
</comment>
<name>A0ACC0GSH8_9ERIC</name>
<evidence type="ECO:0000313" key="2">
    <source>
        <dbReference type="Proteomes" id="UP001060215"/>
    </source>
</evidence>
<accession>A0ACC0GSH8</accession>
<dbReference type="EMBL" id="CM045766">
    <property type="protein sequence ID" value="KAI8003609.1"/>
    <property type="molecule type" value="Genomic_DNA"/>
</dbReference>
<organism evidence="1 2">
    <name type="scientific">Camellia lanceoleosa</name>
    <dbReference type="NCBI Taxonomy" id="1840588"/>
    <lineage>
        <taxon>Eukaryota</taxon>
        <taxon>Viridiplantae</taxon>
        <taxon>Streptophyta</taxon>
        <taxon>Embryophyta</taxon>
        <taxon>Tracheophyta</taxon>
        <taxon>Spermatophyta</taxon>
        <taxon>Magnoliopsida</taxon>
        <taxon>eudicotyledons</taxon>
        <taxon>Gunneridae</taxon>
        <taxon>Pentapetalae</taxon>
        <taxon>asterids</taxon>
        <taxon>Ericales</taxon>
        <taxon>Theaceae</taxon>
        <taxon>Camellia</taxon>
    </lineage>
</organism>
<evidence type="ECO:0000313" key="1">
    <source>
        <dbReference type="EMBL" id="KAI8003609.1"/>
    </source>
</evidence>
<protein>
    <submittedName>
        <fullName evidence="1">Uncharacterized protein</fullName>
    </submittedName>
</protein>
<gene>
    <name evidence="1" type="ORF">LOK49_LG08G01150</name>
</gene>
<keyword evidence="2" id="KW-1185">Reference proteome</keyword>